<reference evidence="2 3" key="1">
    <citation type="journal article" date="2016" name="Environ. Microbiol.">
        <title>Genomic resolution of a cold subsurface aquifer community provides metabolic insights for novel microbes adapted to high CO concentrations.</title>
        <authorList>
            <person name="Probst A.J."/>
            <person name="Castelle C.J."/>
            <person name="Singh A."/>
            <person name="Brown C.T."/>
            <person name="Anantharaman K."/>
            <person name="Sharon I."/>
            <person name="Hug L.A."/>
            <person name="Burstein D."/>
            <person name="Emerson J.B."/>
            <person name="Thomas B.C."/>
            <person name="Banfield J.F."/>
        </authorList>
    </citation>
    <scope>NUCLEOTIDE SEQUENCE [LARGE SCALE GENOMIC DNA]</scope>
    <source>
        <strain evidence="2">CG1_02_41_21</strain>
    </source>
</reference>
<dbReference type="EMBL" id="MNUV01000012">
    <property type="protein sequence ID" value="OIO08227.1"/>
    <property type="molecule type" value="Genomic_DNA"/>
</dbReference>
<evidence type="ECO:0000313" key="2">
    <source>
        <dbReference type="EMBL" id="OIO08227.1"/>
    </source>
</evidence>
<name>A0A1J4TBF9_9BACT</name>
<sequence length="71" mass="7854">MIKNKISAASPLLLILLLSTIIILIIMVVKGGTLDQLQTGQEIKENVKVDLQKVETSTDSYNQSLWDALNE</sequence>
<feature type="transmembrane region" description="Helical" evidence="1">
    <location>
        <begin position="12"/>
        <end position="29"/>
    </location>
</feature>
<dbReference type="Proteomes" id="UP000182860">
    <property type="component" value="Unassembled WGS sequence"/>
</dbReference>
<dbReference type="AlphaFoldDB" id="A0A1J4TBF9"/>
<protein>
    <submittedName>
        <fullName evidence="2">Uncharacterized protein</fullName>
    </submittedName>
</protein>
<organism evidence="2 3">
    <name type="scientific">Candidatus Falkowbacteria bacterium CG1_02_41_21</name>
    <dbReference type="NCBI Taxonomy" id="1805147"/>
    <lineage>
        <taxon>Bacteria</taxon>
        <taxon>Candidatus Falkowiibacteriota</taxon>
    </lineage>
</organism>
<evidence type="ECO:0000256" key="1">
    <source>
        <dbReference type="SAM" id="Phobius"/>
    </source>
</evidence>
<comment type="caution">
    <text evidence="2">The sequence shown here is derived from an EMBL/GenBank/DDBJ whole genome shotgun (WGS) entry which is preliminary data.</text>
</comment>
<keyword evidence="1" id="KW-1133">Transmembrane helix</keyword>
<evidence type="ECO:0000313" key="3">
    <source>
        <dbReference type="Proteomes" id="UP000182860"/>
    </source>
</evidence>
<accession>A0A1J4TBF9</accession>
<gene>
    <name evidence="2" type="ORF">AUJ35_00705</name>
</gene>
<proteinExistence type="predicted"/>
<keyword evidence="1" id="KW-0812">Transmembrane</keyword>
<keyword evidence="1" id="KW-0472">Membrane</keyword>